<dbReference type="Pfam" id="PF23666">
    <property type="entry name" value="Rcc01698_C"/>
    <property type="match status" value="1"/>
</dbReference>
<dbReference type="Pfam" id="PF13547">
    <property type="entry name" value="GTA_TIM"/>
    <property type="match status" value="1"/>
</dbReference>
<organism evidence="4 6">
    <name type="scientific">Xanthobacter flavus</name>
    <dbReference type="NCBI Taxonomy" id="281"/>
    <lineage>
        <taxon>Bacteria</taxon>
        <taxon>Pseudomonadati</taxon>
        <taxon>Pseudomonadota</taxon>
        <taxon>Alphaproteobacteria</taxon>
        <taxon>Hyphomicrobiales</taxon>
        <taxon>Xanthobacteraceae</taxon>
        <taxon>Xanthobacter</taxon>
    </lineage>
</organism>
<dbReference type="Proteomes" id="UP001245370">
    <property type="component" value="Unassembled WGS sequence"/>
</dbReference>
<dbReference type="GeneID" id="95763220"/>
<evidence type="ECO:0000259" key="1">
    <source>
        <dbReference type="Pfam" id="PF13547"/>
    </source>
</evidence>
<keyword evidence="7" id="KW-1185">Reference proteome</keyword>
<dbReference type="InterPro" id="IPR025195">
    <property type="entry name" value="GTA_TIM_dom"/>
</dbReference>
<gene>
    <name evidence="5" type="ORF">GGQ86_002518</name>
    <name evidence="4" type="ORF">XFLAVUS301_24340</name>
</gene>
<proteinExistence type="predicted"/>
<feature type="domain" description="Tip attachment protein J" evidence="2">
    <location>
        <begin position="792"/>
        <end position="953"/>
    </location>
</feature>
<feature type="domain" description="Rcc01698-like C-terminal" evidence="3">
    <location>
        <begin position="1044"/>
        <end position="1143"/>
    </location>
</feature>
<dbReference type="Pfam" id="PF13550">
    <property type="entry name" value="Phage-tail_3"/>
    <property type="match status" value="1"/>
</dbReference>
<sequence>MATLLLGAAGGLIGGALFGPIGAVAGRALGALGGSVIDGALLGGNRSRHAEGPRLTDLDVMASTAGAPLPRVYGRARLAGQVIWALKLKEVKKEETQSVGGKGGSLSASTTTYTYYANFAVALCEGPVSRIGRIWADGKLLDTRRLHITTHLGGADEPPDSWIEAKQGEVGTPAYRGVAYLVFRNLDLTDYGNRLPQITVEVERSIGTLEKQVRAVTLIPGATEFGYDTRNIRQVYGEASYGPENRHVTSFFSDFEASLDQLLGACPNLARVSLVVSWFGDDLRAGQCTVRPKCERTNKATAPALWSVAGQTRLTTPAVSQYEGRAAYGGTPADDSVVRAIQRMAEAGLKVTLNPFVMMDIPAGNTRPDPWTGAAAQPPHPWRGRITCDPAPGRTGTVDGTAACRAQVAALFGTAGAGDFTRIGTSVIYHGPEEWSLRRMVLHYAHLAVAAGGVEAILIGSEMAALTRLTDDTGAFPAAAALAQLAAEVKAVVGASTLVSYAADWTEYGAQVLANGDMRFPLDAVWGADAVDFIGIDYYPPLADWRDGSAHLDAALAQSIHDRAYLKANLRRGEAFDWFYADDAARAAQARSPITDGAFGEPWVYRQKDLWSWWANAHHERTGGVRSVAPTAFVPGAKPIRLMEAGCPAVDKGANRPSAFPDAKSAENRLPPFSSGARDDLIQRRTLEAILATFGADADTADNPAAPLYPGRMVEPDALFLWSWDARPYPQFPYATDVWADGANWATGHWLTGRLGAAPLDALVATLAADSGIADVDSARLSGAVEGYVVEQPMTARAALEPLARAFAFEAGEEDGRMVFRPRGQGEVAEIATDDLVQVEGTPLLAVTRAQETELPLEVTVGFVDALRDYRRATVSSRRLAGRSRHATQADLAVVASDAVMVRAADVWLQDLWAGRETLSFSLPPSRLALAPGDLVRLTFDGRTRLVEIVRVEEAEALAVTARTIEPEVFDVALAEEGAGAIALPGASGPPAVRVLDLPALSEAEPVPLQWLAAAASPWPGTLAIWRSTDGASFETLAPVTASATFGTLTAPLAPGPLWRFDRHNGMEVTLQTSLLVSAGEAEVLAGANLLVLLAEDRAPEIVAFTEAELVDAGSYRLTGLLRGLAGTEAAGAEAWPAGTRIVRLDGTLVSVASGVAALGRSFIYRVGSARDDQGAEEVTEVSSTVSGRALAPLSPVHVRARRTAAGVALSFIRRTRIAGDGWEAVEVPLGEASEAYWLEILDGETVRRSLSLTSPEALYAAADEIADFGAPQAELTVRIAQLSASVGAGAAVTASVRP</sequence>
<evidence type="ECO:0000313" key="7">
    <source>
        <dbReference type="Proteomes" id="UP001245370"/>
    </source>
</evidence>
<name>A0A9W6CN98_XANFL</name>
<dbReference type="InterPro" id="IPR032876">
    <property type="entry name" value="J_dom"/>
</dbReference>
<dbReference type="InterPro" id="IPR017853">
    <property type="entry name" value="GH"/>
</dbReference>
<evidence type="ECO:0000313" key="5">
    <source>
        <dbReference type="EMBL" id="MDR6334042.1"/>
    </source>
</evidence>
<dbReference type="EMBL" id="JAVDPY010000004">
    <property type="protein sequence ID" value="MDR6334042.1"/>
    <property type="molecule type" value="Genomic_DNA"/>
</dbReference>
<reference evidence="5 7" key="2">
    <citation type="submission" date="2023-07" db="EMBL/GenBank/DDBJ databases">
        <title>Genomic Encyclopedia of Type Strains, Phase IV (KMG-IV): sequencing the most valuable type-strain genomes for metagenomic binning, comparative biology and taxonomic classification.</title>
        <authorList>
            <person name="Goeker M."/>
        </authorList>
    </citation>
    <scope>NUCLEOTIDE SEQUENCE [LARGE SCALE GENOMIC DNA]</scope>
    <source>
        <strain evidence="5 7">DSM 338</strain>
    </source>
</reference>
<accession>A0A9W6CN98</accession>
<comment type="caution">
    <text evidence="4">The sequence shown here is derived from an EMBL/GenBank/DDBJ whole genome shotgun (WGS) entry which is preliminary data.</text>
</comment>
<dbReference type="InterPro" id="IPR056490">
    <property type="entry name" value="Rcc01698_C"/>
</dbReference>
<dbReference type="RefSeq" id="WP_281807666.1">
    <property type="nucleotide sequence ID" value="NZ_BSDO01000003.1"/>
</dbReference>
<dbReference type="EMBL" id="BSDO01000003">
    <property type="protein sequence ID" value="GLI22760.1"/>
    <property type="molecule type" value="Genomic_DNA"/>
</dbReference>
<reference evidence="4" key="1">
    <citation type="submission" date="2022-12" db="EMBL/GenBank/DDBJ databases">
        <title>Reference genome sequencing for broad-spectrum identification of bacterial and archaeal isolates by mass spectrometry.</title>
        <authorList>
            <person name="Sekiguchi Y."/>
            <person name="Tourlousse D.M."/>
        </authorList>
    </citation>
    <scope>NUCLEOTIDE SEQUENCE</scope>
    <source>
        <strain evidence="4">301</strain>
    </source>
</reference>
<evidence type="ECO:0000313" key="6">
    <source>
        <dbReference type="Proteomes" id="UP001144397"/>
    </source>
</evidence>
<evidence type="ECO:0000313" key="4">
    <source>
        <dbReference type="EMBL" id="GLI22760.1"/>
    </source>
</evidence>
<protein>
    <submittedName>
        <fullName evidence="4">Uncharacterized protein</fullName>
    </submittedName>
</protein>
<dbReference type="Gene3D" id="3.20.20.80">
    <property type="entry name" value="Glycosidases"/>
    <property type="match status" value="1"/>
</dbReference>
<evidence type="ECO:0000259" key="2">
    <source>
        <dbReference type="Pfam" id="PF13550"/>
    </source>
</evidence>
<dbReference type="CDD" id="cd19607">
    <property type="entry name" value="GTA_TIM-barrel-like"/>
    <property type="match status" value="1"/>
</dbReference>
<dbReference type="Proteomes" id="UP001144397">
    <property type="component" value="Unassembled WGS sequence"/>
</dbReference>
<evidence type="ECO:0000259" key="3">
    <source>
        <dbReference type="Pfam" id="PF23666"/>
    </source>
</evidence>
<dbReference type="SUPFAM" id="SSF51445">
    <property type="entry name" value="(Trans)glycosidases"/>
    <property type="match status" value="1"/>
</dbReference>
<feature type="domain" description="GTA TIM-barrel-like" evidence="1">
    <location>
        <begin position="435"/>
        <end position="733"/>
    </location>
</feature>